<dbReference type="AlphaFoldDB" id="A0A9D7PR19"/>
<evidence type="ECO:0000313" key="2">
    <source>
        <dbReference type="Proteomes" id="UP000886689"/>
    </source>
</evidence>
<dbReference type="Proteomes" id="UP000886689">
    <property type="component" value="Unassembled WGS sequence"/>
</dbReference>
<comment type="caution">
    <text evidence="1">The sequence shown here is derived from an EMBL/GenBank/DDBJ whole genome shotgun (WGS) entry which is preliminary data.</text>
</comment>
<dbReference type="InterPro" id="IPR022064">
    <property type="entry name" value="DUF3619"/>
</dbReference>
<gene>
    <name evidence="1" type="ORF">IPL58_12115</name>
</gene>
<organism evidence="1 2">
    <name type="scientific">Candidatus Proximibacter danicus</name>
    <dbReference type="NCBI Taxonomy" id="2954365"/>
    <lineage>
        <taxon>Bacteria</taxon>
        <taxon>Pseudomonadati</taxon>
        <taxon>Pseudomonadota</taxon>
        <taxon>Betaproteobacteria</taxon>
        <taxon>Candidatus Proximibacter</taxon>
    </lineage>
</organism>
<name>A0A9D7PR19_9PROT</name>
<accession>A0A9D7PR19</accession>
<evidence type="ECO:0000313" key="1">
    <source>
        <dbReference type="EMBL" id="MBK8524760.1"/>
    </source>
</evidence>
<proteinExistence type="predicted"/>
<protein>
    <submittedName>
        <fullName evidence="1">DUF3619 family protein</fullName>
    </submittedName>
</protein>
<dbReference type="EMBL" id="JADJUC010000013">
    <property type="protein sequence ID" value="MBK8524760.1"/>
    <property type="molecule type" value="Genomic_DNA"/>
</dbReference>
<reference evidence="1" key="1">
    <citation type="submission" date="2020-10" db="EMBL/GenBank/DDBJ databases">
        <title>Connecting structure to function with the recovery of over 1000 high-quality activated sludge metagenome-assembled genomes encoding full-length rRNA genes using long-read sequencing.</title>
        <authorList>
            <person name="Singleton C.M."/>
            <person name="Petriglieri F."/>
            <person name="Kristensen J.M."/>
            <person name="Kirkegaard R.H."/>
            <person name="Michaelsen T.Y."/>
            <person name="Andersen M.H."/>
            <person name="Karst S.M."/>
            <person name="Dueholm M.S."/>
            <person name="Nielsen P.H."/>
            <person name="Albertsen M."/>
        </authorList>
    </citation>
    <scope>NUCLEOTIDE SEQUENCE</scope>
    <source>
        <strain evidence="1">Hirt_18-Q3-R61-65_BATAC.395</strain>
    </source>
</reference>
<dbReference type="Pfam" id="PF12279">
    <property type="entry name" value="DUF3619"/>
    <property type="match status" value="1"/>
</dbReference>
<sequence length="125" mass="14282">MNELHFAFRIRQHLNQSLQQIDADKIERLKAARLRALSVQKLPSTNPVLAVAGHFFRFHFEGVHIRHVLLALIAALAIGSYTHWQADELVAQLSDVDSALLSEDLPMEALLDQDFDEWLKSSQRQ</sequence>